<dbReference type="PANTHER" id="PTHR48104">
    <property type="entry name" value="METACASPASE-4"/>
    <property type="match status" value="1"/>
</dbReference>
<name>A0A0D2DRP3_9EURO</name>
<protein>
    <recommendedName>
        <fullName evidence="3">Peptidase C14 caspase domain-containing protein</fullName>
    </recommendedName>
</protein>
<dbReference type="Proteomes" id="UP000053029">
    <property type="component" value="Unassembled WGS sequence"/>
</dbReference>
<dbReference type="AlphaFoldDB" id="A0A0D2DRP3"/>
<evidence type="ECO:0000256" key="2">
    <source>
        <dbReference type="SAM" id="MobiDB-lite"/>
    </source>
</evidence>
<dbReference type="Pfam" id="PF00656">
    <property type="entry name" value="Peptidase_C14"/>
    <property type="match status" value="1"/>
</dbReference>
<dbReference type="PANTHER" id="PTHR48104:SF30">
    <property type="entry name" value="METACASPASE-1"/>
    <property type="match status" value="1"/>
</dbReference>
<dbReference type="VEuPathDB" id="FungiDB:Z517_07172"/>
<comment type="similarity">
    <text evidence="1">Belongs to the peptidase C14B family.</text>
</comment>
<evidence type="ECO:0000256" key="1">
    <source>
        <dbReference type="ARBA" id="ARBA00009005"/>
    </source>
</evidence>
<keyword evidence="5" id="KW-1185">Reference proteome</keyword>
<dbReference type="GO" id="GO:0006508">
    <property type="term" value="P:proteolysis"/>
    <property type="evidence" value="ECO:0007669"/>
    <property type="project" value="InterPro"/>
</dbReference>
<evidence type="ECO:0000313" key="5">
    <source>
        <dbReference type="Proteomes" id="UP000053029"/>
    </source>
</evidence>
<accession>A0A0D2DRP3</accession>
<feature type="domain" description="Peptidase C14 caspase" evidence="3">
    <location>
        <begin position="9"/>
        <end position="288"/>
    </location>
</feature>
<dbReference type="GO" id="GO:0005737">
    <property type="term" value="C:cytoplasm"/>
    <property type="evidence" value="ECO:0007669"/>
    <property type="project" value="TreeGrafter"/>
</dbReference>
<organism evidence="4 5">
    <name type="scientific">Fonsecaea pedrosoi CBS 271.37</name>
    <dbReference type="NCBI Taxonomy" id="1442368"/>
    <lineage>
        <taxon>Eukaryota</taxon>
        <taxon>Fungi</taxon>
        <taxon>Dikarya</taxon>
        <taxon>Ascomycota</taxon>
        <taxon>Pezizomycotina</taxon>
        <taxon>Eurotiomycetes</taxon>
        <taxon>Chaetothyriomycetidae</taxon>
        <taxon>Chaetothyriales</taxon>
        <taxon>Herpotrichiellaceae</taxon>
        <taxon>Fonsecaea</taxon>
    </lineage>
</organism>
<dbReference type="RefSeq" id="XP_013284364.1">
    <property type="nucleotide sequence ID" value="XM_013428910.1"/>
</dbReference>
<dbReference type="GeneID" id="25306662"/>
<dbReference type="GO" id="GO:0004197">
    <property type="term" value="F:cysteine-type endopeptidase activity"/>
    <property type="evidence" value="ECO:0007669"/>
    <property type="project" value="InterPro"/>
</dbReference>
<dbReference type="InterPro" id="IPR050452">
    <property type="entry name" value="Metacaspase"/>
</dbReference>
<feature type="region of interest" description="Disordered" evidence="2">
    <location>
        <begin position="424"/>
        <end position="444"/>
    </location>
</feature>
<sequence>MENHAGKTHYAVLVGINAYEENPLKYCVPDVHRIKEYLEAGLSRVDIRIFTAPEAASHQTQNSTPRPTYQRVVAALEDVTRHANPGSFVYLHFSGHGVRMATEETFLDRPAGDLALQLLEDDNSDKSIYLRGSTLAVILEAMLNKGLVVTMVLDCCFSAAVYRHPDPSVRSLPYDAEIDLNSPRSATKPVAEFQDYLTASVLGSRDVSLKPNWRIKTDGYAIIAACGPHELAKEFISDDGQGHGALSYFLLRALDECGGPARQHKYIYDNLRARFRQSWPYQNPVFYGNKNQGFFGHPGLDDVTGTTFPLLQKLDGSWEILAGQAHGILVGDQFLVEVSNSALPDDNRSEATSSLTVSVLHTTAFTSTLQAVDISRSTNDRIHGAAKALTLLALQKYTIRLLDGLPQRDQWPAALQRRSLALSLASDDDEEEEEKISSQLGAPHNDRPRFYFQIALTSDGEYEIWDQGSQRVPNLPIMTQDGTDVDEVCDFVEHLAKFELVRDLVNIAPTDAFLQSFVAEMTDYWGNVYLPGFTIKVEHDRDMERVLELIVQNKCDEDLYVYVYNLGPQWQVENILRGSYEVIPPRQTAQGFTGVFRKKLKALVPPGLSAGGQVESNDIRLVGIAKNQHCSQEKGRERDQTKQQVAFVRGLGGIEFPDSHSSKF</sequence>
<evidence type="ECO:0000313" key="4">
    <source>
        <dbReference type="EMBL" id="KIW80556.1"/>
    </source>
</evidence>
<dbReference type="HOGENOM" id="CLU_016732_1_0_1"/>
<dbReference type="Gene3D" id="3.40.50.1460">
    <property type="match status" value="1"/>
</dbReference>
<gene>
    <name evidence="4" type="ORF">Z517_07172</name>
</gene>
<evidence type="ECO:0000259" key="3">
    <source>
        <dbReference type="Pfam" id="PF00656"/>
    </source>
</evidence>
<dbReference type="EMBL" id="KN846972">
    <property type="protein sequence ID" value="KIW80556.1"/>
    <property type="molecule type" value="Genomic_DNA"/>
</dbReference>
<reference evidence="4 5" key="1">
    <citation type="submission" date="2015-01" db="EMBL/GenBank/DDBJ databases">
        <title>The Genome Sequence of Fonsecaea pedrosoi CBS 271.37.</title>
        <authorList>
            <consortium name="The Broad Institute Genomics Platform"/>
            <person name="Cuomo C."/>
            <person name="de Hoog S."/>
            <person name="Gorbushina A."/>
            <person name="Stielow B."/>
            <person name="Teixiera M."/>
            <person name="Abouelleil A."/>
            <person name="Chapman S.B."/>
            <person name="Priest M."/>
            <person name="Young S.K."/>
            <person name="Wortman J."/>
            <person name="Nusbaum C."/>
            <person name="Birren B."/>
        </authorList>
    </citation>
    <scope>NUCLEOTIDE SEQUENCE [LARGE SCALE GENOMIC DNA]</scope>
    <source>
        <strain evidence="4 5">CBS 271.37</strain>
    </source>
</reference>
<proteinExistence type="inferred from homology"/>
<dbReference type="InterPro" id="IPR011600">
    <property type="entry name" value="Pept_C14_caspase"/>
</dbReference>